<accession>A0AAD7EMY4</accession>
<gene>
    <name evidence="2" type="ORF">DFH08DRAFT_1011935</name>
</gene>
<evidence type="ECO:0000313" key="3">
    <source>
        <dbReference type="Proteomes" id="UP001218218"/>
    </source>
</evidence>
<sequence>MHATAGTAATTPKHRISPGPLAFRNECGRRGCGHIFEYEGPNPLGNMRRLAEILKISGQPFGGASRGLKLQCQRESARPGVWAGCQVLSARGEDPTPVSIFLTHTEAGMYLGLTQLIYLLTPIAMLLPEPRVIPTPPVELDGATAPTAVDLVRRHAEPPFAVFQCEAALGFGADGFLAVDVEEAVRDTDGDADEVQLVPPTLGAGSM</sequence>
<dbReference type="AlphaFoldDB" id="A0AAD7EMY4"/>
<feature type="region of interest" description="Disordered" evidence="1">
    <location>
        <begin position="1"/>
        <end position="20"/>
    </location>
</feature>
<organism evidence="2 3">
    <name type="scientific">Mycena albidolilacea</name>
    <dbReference type="NCBI Taxonomy" id="1033008"/>
    <lineage>
        <taxon>Eukaryota</taxon>
        <taxon>Fungi</taxon>
        <taxon>Dikarya</taxon>
        <taxon>Basidiomycota</taxon>
        <taxon>Agaricomycotina</taxon>
        <taxon>Agaricomycetes</taxon>
        <taxon>Agaricomycetidae</taxon>
        <taxon>Agaricales</taxon>
        <taxon>Marasmiineae</taxon>
        <taxon>Mycenaceae</taxon>
        <taxon>Mycena</taxon>
    </lineage>
</organism>
<evidence type="ECO:0000313" key="2">
    <source>
        <dbReference type="EMBL" id="KAJ7342394.1"/>
    </source>
</evidence>
<dbReference type="Proteomes" id="UP001218218">
    <property type="component" value="Unassembled WGS sequence"/>
</dbReference>
<name>A0AAD7EMY4_9AGAR</name>
<evidence type="ECO:0000256" key="1">
    <source>
        <dbReference type="SAM" id="MobiDB-lite"/>
    </source>
</evidence>
<keyword evidence="3" id="KW-1185">Reference proteome</keyword>
<dbReference type="EMBL" id="JARIHO010000025">
    <property type="protein sequence ID" value="KAJ7342394.1"/>
    <property type="molecule type" value="Genomic_DNA"/>
</dbReference>
<comment type="caution">
    <text evidence="2">The sequence shown here is derived from an EMBL/GenBank/DDBJ whole genome shotgun (WGS) entry which is preliminary data.</text>
</comment>
<proteinExistence type="predicted"/>
<reference evidence="2" key="1">
    <citation type="submission" date="2023-03" db="EMBL/GenBank/DDBJ databases">
        <title>Massive genome expansion in bonnet fungi (Mycena s.s.) driven by repeated elements and novel gene families across ecological guilds.</title>
        <authorList>
            <consortium name="Lawrence Berkeley National Laboratory"/>
            <person name="Harder C.B."/>
            <person name="Miyauchi S."/>
            <person name="Viragh M."/>
            <person name="Kuo A."/>
            <person name="Thoen E."/>
            <person name="Andreopoulos B."/>
            <person name="Lu D."/>
            <person name="Skrede I."/>
            <person name="Drula E."/>
            <person name="Henrissat B."/>
            <person name="Morin E."/>
            <person name="Kohler A."/>
            <person name="Barry K."/>
            <person name="LaButti K."/>
            <person name="Morin E."/>
            <person name="Salamov A."/>
            <person name="Lipzen A."/>
            <person name="Mereny Z."/>
            <person name="Hegedus B."/>
            <person name="Baldrian P."/>
            <person name="Stursova M."/>
            <person name="Weitz H."/>
            <person name="Taylor A."/>
            <person name="Grigoriev I.V."/>
            <person name="Nagy L.G."/>
            <person name="Martin F."/>
            <person name="Kauserud H."/>
        </authorList>
    </citation>
    <scope>NUCLEOTIDE SEQUENCE</scope>
    <source>
        <strain evidence="2">CBHHK002</strain>
    </source>
</reference>
<protein>
    <submittedName>
        <fullName evidence="2">Uncharacterized protein</fullName>
    </submittedName>
</protein>